<organism evidence="1">
    <name type="scientific">Herbaspirillum huttiense subsp. nephrolepidis</name>
    <dbReference type="NCBI Taxonomy" id="3075126"/>
    <lineage>
        <taxon>Bacteria</taxon>
        <taxon>Pseudomonadati</taxon>
        <taxon>Pseudomonadota</taxon>
        <taxon>Betaproteobacteria</taxon>
        <taxon>Burkholderiales</taxon>
        <taxon>Oxalobacteraceae</taxon>
        <taxon>Herbaspirillum</taxon>
    </lineage>
</organism>
<dbReference type="EMBL" id="JAVRAA010000005">
    <property type="protein sequence ID" value="MDT0337431.1"/>
    <property type="molecule type" value="Genomic_DNA"/>
</dbReference>
<comment type="caution">
    <text evidence="1">The sequence shown here is derived from an EMBL/GenBank/DDBJ whole genome shotgun (WGS) entry which is preliminary data.</text>
</comment>
<dbReference type="AlphaFoldDB" id="A0AAE4G7T4"/>
<dbReference type="RefSeq" id="WP_284076899.1">
    <property type="nucleotide sequence ID" value="NZ_JAVLSM010000007.1"/>
</dbReference>
<name>A0AAE4G7T4_9BURK</name>
<reference evidence="1" key="1">
    <citation type="submission" date="2023-02" db="EMBL/GenBank/DDBJ databases">
        <title>Description of Herbaspirillum huttiense subsp. nephrolepsisexaltata and Herbaspirillum huttiense subsp. lycopersicon.</title>
        <authorList>
            <person name="Poudel M."/>
            <person name="Sharma A."/>
            <person name="Goss E."/>
            <person name="Tapia J.H."/>
            <person name="Harmon C.M."/>
            <person name="Jones J.B."/>
        </authorList>
    </citation>
    <scope>NUCLEOTIDE SEQUENCE</scope>
    <source>
        <strain evidence="1">NC40101</strain>
    </source>
</reference>
<evidence type="ECO:0000313" key="1">
    <source>
        <dbReference type="EMBL" id="MDT0337431.1"/>
    </source>
</evidence>
<accession>A0AAE4G7T4</accession>
<gene>
    <name evidence="1" type="ORF">RJN63_11375</name>
</gene>
<sequence length="195" mass="21078">MMQMIEPLAFMSDADRTRMGMARKSRCVSQYPKSFIDLGGNCFYVGANGESSMRYVATSVVALSFEESAESLLLYPEQAWGGGDGPGAAVDAIMLSLPVFPALQKKVEAGHALDVADMINAGEPQYWPARADVTEEGVRLGLGPLDGEIFSTEDEFLSAVRRATAHSRSQLQLMSAHARMMAAELRNGMEGLAIH</sequence>
<proteinExistence type="predicted"/>
<protein>
    <submittedName>
        <fullName evidence="1">Uncharacterized protein</fullName>
    </submittedName>
</protein>